<evidence type="ECO:0000313" key="2">
    <source>
        <dbReference type="Proteomes" id="UP001417504"/>
    </source>
</evidence>
<reference evidence="1 2" key="1">
    <citation type="submission" date="2024-01" db="EMBL/GenBank/DDBJ databases">
        <title>Genome assemblies of Stephania.</title>
        <authorList>
            <person name="Yang L."/>
        </authorList>
    </citation>
    <scope>NUCLEOTIDE SEQUENCE [LARGE SCALE GENOMIC DNA]</scope>
    <source>
        <strain evidence="1">QJT</strain>
        <tissue evidence="1">Leaf</tissue>
    </source>
</reference>
<accession>A0AAP0J9M6</accession>
<sequence length="113" mass="11506">MLSLAGDRTRDVGGCLSTGGVFGVIQGCGWTDVEVLSILGSIWCSAMQAWVGKPPAAPSGGDATTDPVGFSPMALVVAQGVPVPTPWGCRVGEPSRHRPLHVVAVAPGAELEQ</sequence>
<dbReference type="AlphaFoldDB" id="A0AAP0J9M6"/>
<keyword evidence="2" id="KW-1185">Reference proteome</keyword>
<protein>
    <submittedName>
        <fullName evidence="1">Uncharacterized protein</fullName>
    </submittedName>
</protein>
<dbReference type="Proteomes" id="UP001417504">
    <property type="component" value="Unassembled WGS sequence"/>
</dbReference>
<organism evidence="1 2">
    <name type="scientific">Stephania japonica</name>
    <dbReference type="NCBI Taxonomy" id="461633"/>
    <lineage>
        <taxon>Eukaryota</taxon>
        <taxon>Viridiplantae</taxon>
        <taxon>Streptophyta</taxon>
        <taxon>Embryophyta</taxon>
        <taxon>Tracheophyta</taxon>
        <taxon>Spermatophyta</taxon>
        <taxon>Magnoliopsida</taxon>
        <taxon>Ranunculales</taxon>
        <taxon>Menispermaceae</taxon>
        <taxon>Menispermoideae</taxon>
        <taxon>Cissampelideae</taxon>
        <taxon>Stephania</taxon>
    </lineage>
</organism>
<name>A0AAP0J9M6_9MAGN</name>
<evidence type="ECO:0000313" key="1">
    <source>
        <dbReference type="EMBL" id="KAK9129979.1"/>
    </source>
</evidence>
<proteinExistence type="predicted"/>
<dbReference type="EMBL" id="JBBNAE010000004">
    <property type="protein sequence ID" value="KAK9129979.1"/>
    <property type="molecule type" value="Genomic_DNA"/>
</dbReference>
<gene>
    <name evidence="1" type="ORF">Sjap_010466</name>
</gene>
<comment type="caution">
    <text evidence="1">The sequence shown here is derived from an EMBL/GenBank/DDBJ whole genome shotgun (WGS) entry which is preliminary data.</text>
</comment>